<feature type="transmembrane region" description="Helical" evidence="3">
    <location>
        <begin position="244"/>
        <end position="261"/>
    </location>
</feature>
<dbReference type="Pfam" id="PF01578">
    <property type="entry name" value="Cytochrom_C_asm"/>
    <property type="match status" value="1"/>
</dbReference>
<feature type="transmembrane region" description="Helical" evidence="3">
    <location>
        <begin position="307"/>
        <end position="329"/>
    </location>
</feature>
<feature type="transmembrane region" description="Helical" evidence="3">
    <location>
        <begin position="126"/>
        <end position="150"/>
    </location>
</feature>
<organism evidence="6 7">
    <name type="scientific">Kistimonas scapharcae</name>
    <dbReference type="NCBI Taxonomy" id="1036133"/>
    <lineage>
        <taxon>Bacteria</taxon>
        <taxon>Pseudomonadati</taxon>
        <taxon>Pseudomonadota</taxon>
        <taxon>Gammaproteobacteria</taxon>
        <taxon>Oceanospirillales</taxon>
        <taxon>Endozoicomonadaceae</taxon>
        <taxon>Kistimonas</taxon>
    </lineage>
</organism>
<keyword evidence="3" id="KW-0812">Transmembrane</keyword>
<dbReference type="PRINTS" id="PR01410">
    <property type="entry name" value="CCBIOGENESIS"/>
</dbReference>
<proteinExistence type="inferred from homology"/>
<dbReference type="PANTHER" id="PTHR43653:SF1">
    <property type="entry name" value="CYTOCHROME C-TYPE BIOGENESIS PROTEIN CCMF"/>
    <property type="match status" value="1"/>
</dbReference>
<feature type="transmembrane region" description="Helical" evidence="3">
    <location>
        <begin position="170"/>
        <end position="195"/>
    </location>
</feature>
<feature type="transmembrane region" description="Helical" evidence="3">
    <location>
        <begin position="412"/>
        <end position="432"/>
    </location>
</feature>
<comment type="similarity">
    <text evidence="1">Belongs to the CcmF/CycK/Ccl1/NrfE/CcsA family.</text>
</comment>
<feature type="transmembrane region" description="Helical" evidence="3">
    <location>
        <begin position="438"/>
        <end position="458"/>
    </location>
</feature>
<feature type="transmembrane region" description="Helical" evidence="3">
    <location>
        <begin position="207"/>
        <end position="228"/>
    </location>
</feature>
<keyword evidence="2" id="KW-0201">Cytochrome c-type biogenesis</keyword>
<keyword evidence="3" id="KW-0472">Membrane</keyword>
<feature type="transmembrane region" description="Helical" evidence="3">
    <location>
        <begin position="6"/>
        <end position="28"/>
    </location>
</feature>
<evidence type="ECO:0000256" key="2">
    <source>
        <dbReference type="ARBA" id="ARBA00022748"/>
    </source>
</evidence>
<keyword evidence="7" id="KW-1185">Reference proteome</keyword>
<accession>A0ABP8VA18</accession>
<keyword evidence="3" id="KW-1133">Transmembrane helix</keyword>
<evidence type="ECO:0000313" key="7">
    <source>
        <dbReference type="Proteomes" id="UP001500604"/>
    </source>
</evidence>
<dbReference type="PRINTS" id="PR01413">
    <property type="entry name" value="NRFEBIOGNSIS"/>
</dbReference>
<sequence length="632" mass="68245">MTKGYFMLNAGNSLAMLALMTGLGLVFYPVLSGLRRIPASLWLITHGASLQAAFLILVYALVTDDFSVSYVVSHSETSLPLIYKISAAWGGHGSSLLFWVMLQAGWMGLFYRFCRPFSVAQKNIALSFMAMISSGLVGLLLVSSPFAPVASALSPDCSGLNPMLQDAGLIFHPPALCLGYGGLTVVFGMVMSSLLSSDGGKLFACRPWLLVAWSWLTLGIVLGSRWAYTELGWGGWWFWDPVENASLMPWLTATAMLHQLWRVRARNHCSGSLVLLAIATQALILVGTFLVRSGVLTSVHAFAMQPATGVAILGFIVVVAGFSLVLYALRAPANATGKLSGQSLVLLSVVMLLLVACGSILLGTLYPIGFEAFGSGRISVGAPYFNAFFIPLALLLAAILTGFSVHIRQVSLIAIVGEATLFVLAGLVLSWLVAGIGWMTWLVLTMMLWTVWSQLCYVRHQPNKAGAVMAHIGLVLAMAGACLSDAGLVQKEIGLRPGQQETLGGYQFVFMGTTPVRGPNYLADYAFFSVTDDAGRRTDMHPEKRWYARPDVVMTEAAVDSTWRRDLYITLGEPLAQGAWSVRLQVKPFISLLWLGGGLMVLAGFWAVGSRMWRYRQGTESLRASGQSGLAV</sequence>
<evidence type="ECO:0000259" key="4">
    <source>
        <dbReference type="Pfam" id="PF01578"/>
    </source>
</evidence>
<evidence type="ECO:0000256" key="1">
    <source>
        <dbReference type="ARBA" id="ARBA00009186"/>
    </source>
</evidence>
<feature type="transmembrane region" description="Helical" evidence="3">
    <location>
        <begin position="96"/>
        <end position="114"/>
    </location>
</feature>
<evidence type="ECO:0000313" key="6">
    <source>
        <dbReference type="EMBL" id="GAA4652221.1"/>
    </source>
</evidence>
<feature type="transmembrane region" description="Helical" evidence="3">
    <location>
        <begin position="40"/>
        <end position="62"/>
    </location>
</feature>
<dbReference type="InterPro" id="IPR003570">
    <property type="entry name" value="Cyt_c_biogenesis_NrfE"/>
</dbReference>
<comment type="caution">
    <text evidence="6">The sequence shown here is derived from an EMBL/GenBank/DDBJ whole genome shotgun (WGS) entry which is preliminary data.</text>
</comment>
<evidence type="ECO:0000256" key="3">
    <source>
        <dbReference type="SAM" id="Phobius"/>
    </source>
</evidence>
<keyword evidence="6" id="KW-0456">Lyase</keyword>
<name>A0ABP8VA18_9GAMM</name>
<feature type="domain" description="Cytochrome c-type biogenesis protein CcmF C-terminal" evidence="5">
    <location>
        <begin position="313"/>
        <end position="609"/>
    </location>
</feature>
<dbReference type="GO" id="GO:0016829">
    <property type="term" value="F:lyase activity"/>
    <property type="evidence" value="ECO:0007669"/>
    <property type="project" value="UniProtKB-KW"/>
</dbReference>
<feature type="transmembrane region" description="Helical" evidence="3">
    <location>
        <begin position="341"/>
        <end position="364"/>
    </location>
</feature>
<feature type="transmembrane region" description="Helical" evidence="3">
    <location>
        <begin position="273"/>
        <end position="295"/>
    </location>
</feature>
<feature type="domain" description="Cytochrome c assembly protein" evidence="4">
    <location>
        <begin position="89"/>
        <end position="293"/>
    </location>
</feature>
<dbReference type="Proteomes" id="UP001500604">
    <property type="component" value="Unassembled WGS sequence"/>
</dbReference>
<evidence type="ECO:0000259" key="5">
    <source>
        <dbReference type="Pfam" id="PF16327"/>
    </source>
</evidence>
<dbReference type="PANTHER" id="PTHR43653">
    <property type="entry name" value="CYTOCHROME C ASSEMBLY PROTEIN-RELATED"/>
    <property type="match status" value="1"/>
</dbReference>
<feature type="transmembrane region" description="Helical" evidence="3">
    <location>
        <begin position="384"/>
        <end position="405"/>
    </location>
</feature>
<feature type="transmembrane region" description="Helical" evidence="3">
    <location>
        <begin position="589"/>
        <end position="608"/>
    </location>
</feature>
<dbReference type="NCBIfam" id="NF007691">
    <property type="entry name" value="PRK10369.1"/>
    <property type="match status" value="1"/>
</dbReference>
<dbReference type="InterPro" id="IPR002541">
    <property type="entry name" value="Cyt_c_assembly"/>
</dbReference>
<dbReference type="EMBL" id="BAABFL010000471">
    <property type="protein sequence ID" value="GAA4652221.1"/>
    <property type="molecule type" value="Genomic_DNA"/>
</dbReference>
<reference evidence="7" key="1">
    <citation type="journal article" date="2019" name="Int. J. Syst. Evol. Microbiol.">
        <title>The Global Catalogue of Microorganisms (GCM) 10K type strain sequencing project: providing services to taxonomists for standard genome sequencing and annotation.</title>
        <authorList>
            <consortium name="The Broad Institute Genomics Platform"/>
            <consortium name="The Broad Institute Genome Sequencing Center for Infectious Disease"/>
            <person name="Wu L."/>
            <person name="Ma J."/>
        </authorList>
    </citation>
    <scope>NUCLEOTIDE SEQUENCE [LARGE SCALE GENOMIC DNA]</scope>
    <source>
        <strain evidence="7">JCM 17805</strain>
    </source>
</reference>
<dbReference type="Pfam" id="PF16327">
    <property type="entry name" value="CcmF_C"/>
    <property type="match status" value="1"/>
</dbReference>
<gene>
    <name evidence="6" type="ORF">GCM10023116_45050</name>
</gene>
<dbReference type="InterPro" id="IPR003567">
    <property type="entry name" value="Cyt_c_biogenesis"/>
</dbReference>
<dbReference type="InterPro" id="IPR032523">
    <property type="entry name" value="CcmF_C"/>
</dbReference>
<feature type="transmembrane region" description="Helical" evidence="3">
    <location>
        <begin position="465"/>
        <end position="489"/>
    </location>
</feature>
<protein>
    <submittedName>
        <fullName evidence="6">Heme lyase CcmF/NrfE family subunit</fullName>
    </submittedName>
</protein>